<dbReference type="InterPro" id="IPR003439">
    <property type="entry name" value="ABC_transporter-like_ATP-bd"/>
</dbReference>
<accession>A0A4Q4KR47</accession>
<dbReference type="Proteomes" id="UP000293952">
    <property type="component" value="Unassembled WGS sequence"/>
</dbReference>
<dbReference type="RefSeq" id="WP_130092483.1">
    <property type="nucleotide sequence ID" value="NZ_SETE01000001.1"/>
</dbReference>
<dbReference type="Pfam" id="PF00005">
    <property type="entry name" value="ABC_tran"/>
    <property type="match status" value="1"/>
</dbReference>
<dbReference type="PANTHER" id="PTHR42734:SF19">
    <property type="entry name" value="IRON COMPOUNDS ABC TRANSPORTER, ATP-BINDING PROTEIN"/>
    <property type="match status" value="1"/>
</dbReference>
<dbReference type="SUPFAM" id="SSF52540">
    <property type="entry name" value="P-loop containing nucleoside triphosphate hydrolases"/>
    <property type="match status" value="1"/>
</dbReference>
<protein>
    <submittedName>
        <fullName evidence="5">ABC transporter ATP-binding protein</fullName>
    </submittedName>
</protein>
<comment type="caution">
    <text evidence="5">The sequence shown here is derived from an EMBL/GenBank/DDBJ whole genome shotgun (WGS) entry which is preliminary data.</text>
</comment>
<dbReference type="EMBL" id="SETE01000001">
    <property type="protein sequence ID" value="RYM36118.1"/>
    <property type="molecule type" value="Genomic_DNA"/>
</dbReference>
<sequence>MLKFQDLHIGFSKAKRKEERILFTCENLTFNPGEFVAVIGPNGSGKTTLFNTILGEQNPLAGEISIEDKNWKNLTRTEKAKHLSFVPSKFSGVDHLSVYDLVSMGRAPYTNMLNKLTEEDESIVQKVINQLGLSDFINENTISLSDGERQIAMIGKALAQEAGIMILDEPTAFLDYNNRRKVLQLLKEIAEKNNQIIFISSHDLDLCFEYCSRVVAIDTSSNQLLNFYSPFKKEEIINKVF</sequence>
<dbReference type="OrthoDB" id="9787851at2"/>
<dbReference type="Gene3D" id="3.40.50.300">
    <property type="entry name" value="P-loop containing nucleotide triphosphate hydrolases"/>
    <property type="match status" value="1"/>
</dbReference>
<dbReference type="InterPro" id="IPR003593">
    <property type="entry name" value="AAA+_ATPase"/>
</dbReference>
<gene>
    <name evidence="5" type="ORF">ERX46_03735</name>
</gene>
<dbReference type="GO" id="GO:0005524">
    <property type="term" value="F:ATP binding"/>
    <property type="evidence" value="ECO:0007669"/>
    <property type="project" value="UniProtKB-KW"/>
</dbReference>
<evidence type="ECO:0000313" key="6">
    <source>
        <dbReference type="Proteomes" id="UP000293952"/>
    </source>
</evidence>
<dbReference type="InterPro" id="IPR050153">
    <property type="entry name" value="Metal_Ion_Import_ABC"/>
</dbReference>
<keyword evidence="2" id="KW-0547">Nucleotide-binding</keyword>
<proteinExistence type="predicted"/>
<keyword evidence="3 5" id="KW-0067">ATP-binding</keyword>
<evidence type="ECO:0000259" key="4">
    <source>
        <dbReference type="PROSITE" id="PS50893"/>
    </source>
</evidence>
<reference evidence="5 6" key="1">
    <citation type="submission" date="2019-02" db="EMBL/GenBank/DDBJ databases">
        <title>Genome sequence of the sea-ice species Brumimicrobium glaciale.</title>
        <authorList>
            <person name="Bowman J.P."/>
        </authorList>
    </citation>
    <scope>NUCLEOTIDE SEQUENCE [LARGE SCALE GENOMIC DNA]</scope>
    <source>
        <strain evidence="5 6">IC156</strain>
    </source>
</reference>
<keyword evidence="1" id="KW-0813">Transport</keyword>
<evidence type="ECO:0000256" key="2">
    <source>
        <dbReference type="ARBA" id="ARBA00022741"/>
    </source>
</evidence>
<feature type="domain" description="ABC transporter" evidence="4">
    <location>
        <begin position="2"/>
        <end position="240"/>
    </location>
</feature>
<dbReference type="InterPro" id="IPR027417">
    <property type="entry name" value="P-loop_NTPase"/>
</dbReference>
<dbReference type="PROSITE" id="PS50893">
    <property type="entry name" value="ABC_TRANSPORTER_2"/>
    <property type="match status" value="1"/>
</dbReference>
<dbReference type="SMART" id="SM00382">
    <property type="entry name" value="AAA"/>
    <property type="match status" value="1"/>
</dbReference>
<keyword evidence="6" id="KW-1185">Reference proteome</keyword>
<evidence type="ECO:0000256" key="1">
    <source>
        <dbReference type="ARBA" id="ARBA00022448"/>
    </source>
</evidence>
<evidence type="ECO:0000256" key="3">
    <source>
        <dbReference type="ARBA" id="ARBA00022840"/>
    </source>
</evidence>
<name>A0A4Q4KR47_9FLAO</name>
<dbReference type="PANTHER" id="PTHR42734">
    <property type="entry name" value="METAL TRANSPORT SYSTEM ATP-BINDING PROTEIN TM_0124-RELATED"/>
    <property type="match status" value="1"/>
</dbReference>
<dbReference type="AlphaFoldDB" id="A0A4Q4KR47"/>
<evidence type="ECO:0000313" key="5">
    <source>
        <dbReference type="EMBL" id="RYM36118.1"/>
    </source>
</evidence>
<dbReference type="GO" id="GO:0016887">
    <property type="term" value="F:ATP hydrolysis activity"/>
    <property type="evidence" value="ECO:0007669"/>
    <property type="project" value="InterPro"/>
</dbReference>
<dbReference type="CDD" id="cd03214">
    <property type="entry name" value="ABC_Iron-Siderophores_B12_Hemin"/>
    <property type="match status" value="1"/>
</dbReference>
<organism evidence="5 6">
    <name type="scientific">Brumimicrobium glaciale</name>
    <dbReference type="NCBI Taxonomy" id="200475"/>
    <lineage>
        <taxon>Bacteria</taxon>
        <taxon>Pseudomonadati</taxon>
        <taxon>Bacteroidota</taxon>
        <taxon>Flavobacteriia</taxon>
        <taxon>Flavobacteriales</taxon>
        <taxon>Crocinitomicaceae</taxon>
        <taxon>Brumimicrobium</taxon>
    </lineage>
</organism>